<dbReference type="InterPro" id="IPR034804">
    <property type="entry name" value="SQR/QFR_C/D"/>
</dbReference>
<evidence type="ECO:0000256" key="7">
    <source>
        <dbReference type="ARBA" id="ARBA00022989"/>
    </source>
</evidence>
<evidence type="ECO:0000256" key="3">
    <source>
        <dbReference type="ARBA" id="ARBA00007244"/>
    </source>
</evidence>
<evidence type="ECO:0000313" key="11">
    <source>
        <dbReference type="Proteomes" id="UP000560081"/>
    </source>
</evidence>
<comment type="subcellular location">
    <subcellularLocation>
        <location evidence="2">Membrane</location>
    </subcellularLocation>
</comment>
<dbReference type="InterPro" id="IPR039023">
    <property type="entry name" value="SdhC_prok"/>
</dbReference>
<dbReference type="NCBIfam" id="TIGR02970">
    <property type="entry name" value="succ_dehyd_cytB"/>
    <property type="match status" value="1"/>
</dbReference>
<dbReference type="OrthoDB" id="276905at2"/>
<organism evidence="10 11">
    <name type="scientific">Micrococcus flavus</name>
    <dbReference type="NCBI Taxonomy" id="384602"/>
    <lineage>
        <taxon>Bacteria</taxon>
        <taxon>Bacillati</taxon>
        <taxon>Actinomycetota</taxon>
        <taxon>Actinomycetes</taxon>
        <taxon>Micrococcales</taxon>
        <taxon>Micrococcaceae</taxon>
        <taxon>Micrococcus</taxon>
    </lineage>
</organism>
<sequence>MSSATAQAPAKSGRGTLYRGHGGMWSWVGHRITGVVIFFYLLVHVLDTSMVRVSPEAYDAVMTSYKTWYFALGETALVAAVLFHALNGLRIILVDFWKGGTRHHKTLLWVVLALWAVLLIGFSVRHLTLAFGGH</sequence>
<dbReference type="CDD" id="cd03501">
    <property type="entry name" value="SQR_TypeA_SdhC_like"/>
    <property type="match status" value="1"/>
</dbReference>
<evidence type="ECO:0000256" key="6">
    <source>
        <dbReference type="ARBA" id="ARBA00022723"/>
    </source>
</evidence>
<dbReference type="GO" id="GO:0046872">
    <property type="term" value="F:metal ion binding"/>
    <property type="evidence" value="ECO:0007669"/>
    <property type="project" value="UniProtKB-KW"/>
</dbReference>
<dbReference type="PANTHER" id="PTHR41910:SF1">
    <property type="entry name" value="SUCCINATE DEHYDROGENASE HYDROPHOBIC MEMBRANE ANCHOR SUBUNIT"/>
    <property type="match status" value="1"/>
</dbReference>
<evidence type="ECO:0000256" key="2">
    <source>
        <dbReference type="ARBA" id="ARBA00004370"/>
    </source>
</evidence>
<evidence type="ECO:0000256" key="1">
    <source>
        <dbReference type="ARBA" id="ARBA00001971"/>
    </source>
</evidence>
<evidence type="ECO:0000256" key="8">
    <source>
        <dbReference type="ARBA" id="ARBA00023004"/>
    </source>
</evidence>
<dbReference type="SUPFAM" id="SSF81343">
    <property type="entry name" value="Fumarate reductase respiratory complex transmembrane subunits"/>
    <property type="match status" value="1"/>
</dbReference>
<comment type="caution">
    <text evidence="10">The sequence shown here is derived from an EMBL/GenBank/DDBJ whole genome shotgun (WGS) entry which is preliminary data.</text>
</comment>
<dbReference type="EMBL" id="JACHMC010000001">
    <property type="protein sequence ID" value="MBB4883356.1"/>
    <property type="molecule type" value="Genomic_DNA"/>
</dbReference>
<evidence type="ECO:0000256" key="9">
    <source>
        <dbReference type="ARBA" id="ARBA00023136"/>
    </source>
</evidence>
<dbReference type="AlphaFoldDB" id="A0A4Y8X0X2"/>
<accession>A0A4Y8X0X2</accession>
<keyword evidence="7" id="KW-1133">Transmembrane helix</keyword>
<comment type="cofactor">
    <cofactor evidence="1">
        <name>heme</name>
        <dbReference type="ChEBI" id="CHEBI:30413"/>
    </cofactor>
</comment>
<dbReference type="GO" id="GO:0009055">
    <property type="term" value="F:electron transfer activity"/>
    <property type="evidence" value="ECO:0007669"/>
    <property type="project" value="InterPro"/>
</dbReference>
<dbReference type="Proteomes" id="UP000560081">
    <property type="component" value="Unassembled WGS sequence"/>
</dbReference>
<name>A0A4Y8X0X2_9MICC</name>
<dbReference type="GO" id="GO:0016020">
    <property type="term" value="C:membrane"/>
    <property type="evidence" value="ECO:0007669"/>
    <property type="project" value="UniProtKB-SubCell"/>
</dbReference>
<reference evidence="10 11" key="1">
    <citation type="submission" date="2020-08" db="EMBL/GenBank/DDBJ databases">
        <title>Sequencing the genomes of 1000 actinobacteria strains.</title>
        <authorList>
            <person name="Klenk H.-P."/>
        </authorList>
    </citation>
    <scope>NUCLEOTIDE SEQUENCE [LARGE SCALE GENOMIC DNA]</scope>
    <source>
        <strain evidence="10 11">DSM 19079</strain>
    </source>
</reference>
<keyword evidence="8" id="KW-0408">Iron</keyword>
<keyword evidence="4" id="KW-0349">Heme</keyword>
<evidence type="ECO:0000256" key="4">
    <source>
        <dbReference type="ARBA" id="ARBA00022617"/>
    </source>
</evidence>
<evidence type="ECO:0000256" key="5">
    <source>
        <dbReference type="ARBA" id="ARBA00022692"/>
    </source>
</evidence>
<comment type="similarity">
    <text evidence="3">Belongs to the cytochrome b560 family.</text>
</comment>
<dbReference type="PANTHER" id="PTHR41910">
    <property type="entry name" value="SUCCINATE DEHYDROGENASE 2 MEMBRANE SUBUNIT SDHC"/>
    <property type="match status" value="1"/>
</dbReference>
<protein>
    <submittedName>
        <fullName evidence="10">Succinate dehydrogenase / fumarate reductase cytochrome b subunit</fullName>
    </submittedName>
</protein>
<dbReference type="RefSeq" id="WP_135030093.1">
    <property type="nucleotide sequence ID" value="NZ_BMLA01000002.1"/>
</dbReference>
<keyword evidence="5" id="KW-0812">Transmembrane</keyword>
<keyword evidence="11" id="KW-1185">Reference proteome</keyword>
<gene>
    <name evidence="10" type="ORF">BJ976_001707</name>
</gene>
<dbReference type="Gene3D" id="1.20.1300.10">
    <property type="entry name" value="Fumarate reductase/succinate dehydrogenase, transmembrane subunit"/>
    <property type="match status" value="1"/>
</dbReference>
<dbReference type="InterPro" id="IPR014314">
    <property type="entry name" value="Succ_DH_cytb556"/>
</dbReference>
<proteinExistence type="inferred from homology"/>
<dbReference type="Pfam" id="PF01127">
    <property type="entry name" value="Sdh_cyt"/>
    <property type="match status" value="1"/>
</dbReference>
<keyword evidence="9" id="KW-0472">Membrane</keyword>
<evidence type="ECO:0000313" key="10">
    <source>
        <dbReference type="EMBL" id="MBB4883356.1"/>
    </source>
</evidence>
<dbReference type="InterPro" id="IPR000701">
    <property type="entry name" value="SuccDH_FuR_B_TM-su"/>
</dbReference>
<dbReference type="GO" id="GO:0006099">
    <property type="term" value="P:tricarboxylic acid cycle"/>
    <property type="evidence" value="ECO:0007669"/>
    <property type="project" value="InterPro"/>
</dbReference>
<keyword evidence="6" id="KW-0479">Metal-binding</keyword>